<reference evidence="1" key="1">
    <citation type="submission" date="2023-04" db="EMBL/GenBank/DDBJ databases">
        <title>A chromosome-level genome assembly of the parasitoid wasp Eretmocerus hayati.</title>
        <authorList>
            <person name="Zhong Y."/>
            <person name="Liu S."/>
            <person name="Liu Y."/>
        </authorList>
    </citation>
    <scope>NUCLEOTIDE SEQUENCE</scope>
    <source>
        <strain evidence="1">ZJU_SS_LIU_2023</strain>
    </source>
</reference>
<dbReference type="Proteomes" id="UP001239111">
    <property type="component" value="Chromosome 3"/>
</dbReference>
<proteinExistence type="predicted"/>
<evidence type="ECO:0000313" key="1">
    <source>
        <dbReference type="EMBL" id="KAJ8673390.1"/>
    </source>
</evidence>
<dbReference type="EMBL" id="CM056743">
    <property type="protein sequence ID" value="KAJ8673390.1"/>
    <property type="molecule type" value="Genomic_DNA"/>
</dbReference>
<protein>
    <submittedName>
        <fullName evidence="1">Uncharacterized protein</fullName>
    </submittedName>
</protein>
<name>A0ACC2NQ54_9HYME</name>
<gene>
    <name evidence="1" type="ORF">QAD02_004652</name>
</gene>
<organism evidence="1 2">
    <name type="scientific">Eretmocerus hayati</name>
    <dbReference type="NCBI Taxonomy" id="131215"/>
    <lineage>
        <taxon>Eukaryota</taxon>
        <taxon>Metazoa</taxon>
        <taxon>Ecdysozoa</taxon>
        <taxon>Arthropoda</taxon>
        <taxon>Hexapoda</taxon>
        <taxon>Insecta</taxon>
        <taxon>Pterygota</taxon>
        <taxon>Neoptera</taxon>
        <taxon>Endopterygota</taxon>
        <taxon>Hymenoptera</taxon>
        <taxon>Apocrita</taxon>
        <taxon>Proctotrupomorpha</taxon>
        <taxon>Chalcidoidea</taxon>
        <taxon>Aphelinidae</taxon>
        <taxon>Aphelininae</taxon>
        <taxon>Eretmocerus</taxon>
    </lineage>
</organism>
<evidence type="ECO:0000313" key="2">
    <source>
        <dbReference type="Proteomes" id="UP001239111"/>
    </source>
</evidence>
<keyword evidence="2" id="KW-1185">Reference proteome</keyword>
<comment type="caution">
    <text evidence="1">The sequence shown here is derived from an EMBL/GenBank/DDBJ whole genome shotgun (WGS) entry which is preliminary data.</text>
</comment>
<accession>A0ACC2NQ54</accession>
<sequence length="510" mass="60775">MNREDRIGKAEVSVYVVVWTGAVFYAGYQVHLSTDRYFRNYDDPYNDFSPGWSFLRRKRDTSDEEWKMWIPFVFKLVPWILIQVLIAQLSKKISGNKTILCLWYTCIAFTFLWYHFGLLATLCTLLLPCISCLIISLRNKMISWIVHSITLALIYWAKVSDLIFRKWLLLEDEQYFMLTTAICWIQLRSISYSIDSIETYKHVDVKGFFKDLLQNVAYCLYLPTLFLGPVILYEQFMDGIKRPYTAWSREKFLRISFNMARYTFWMYLTELLLHYLYFNSLRFHPEAVERLEAWAFYGMGYCMGQYFLNKYVVIYGITTTICRAEDIDAPPQPKCIGRIHLYSDMWKHFDRGLYKFLLRYIYVPCKPKSSAEKFFASALCFTFIYVWHGMHFYIFIWSFLNFIGLFIENLAKSTGKYFYKNVLHDKLDYKNRQRFECALASPLLALSAISNFYFFADEDIGHIYVWRTLHESWGSFLTLLLVLYCCCQTSSAIKLNEERKIRQTTNVKEE</sequence>